<evidence type="ECO:0000259" key="1">
    <source>
        <dbReference type="PROSITE" id="PS51480"/>
    </source>
</evidence>
<dbReference type="PROSITE" id="PS51480">
    <property type="entry name" value="DHAL"/>
    <property type="match status" value="1"/>
</dbReference>
<dbReference type="Gene3D" id="1.25.40.340">
    <property type="match status" value="1"/>
</dbReference>
<dbReference type="EMBL" id="UINC01022010">
    <property type="protein sequence ID" value="SVA90765.1"/>
    <property type="molecule type" value="Genomic_DNA"/>
</dbReference>
<dbReference type="Pfam" id="PF02734">
    <property type="entry name" value="Dak2"/>
    <property type="match status" value="1"/>
</dbReference>
<sequence>NTISFIILPAYFCCGVSMTDSDVTTADTFLGMFSSAVVFFKRHVDAINSLNVFPVPDGDTGTNMYGTLHGMQSRMSSASYNNFYELMDQLAEAALYEGRGNSGIILSQIVQGLVDHLSCNRSKIDFEIIAGAINNARLKAFKSVKDPSEGTMLTVLSDVASKADSLKGKNFSVKHLFQSLVKEAEQSVNRTPDLLPVLKESGVVDSGAYGLEVILKGMSIFLDGSDPDTFPVALRFPEGEGAGVENLISDHFGSEDDFGYCTQFLLETSQNLQIVEKLFEGVGNSIVIVGEQRIFKIHIHTLDPGNALSEAITIGSIASVSIENMETQSQEILNSSRKAKPKLQIDLSGQTALLSIVNGYGIARMNNELGVDLVIDGGLDMNPSVEDIVSAVNQIEADSILLLTNDKNVIPAANQAAELLTSTIEILPTETQVQGLECIFNFDPDVSALQNKKIMSRLIPHIKTIAIFKSSRSVKIDGMTVDRLQPIVMMDGEIHKSGDNLDELFLEIIQEELRQPVEHVTVLLGNGMNSDDIDRINIILEQNVENLQEDVIELHIGGQPHYDYLISILSN</sequence>
<dbReference type="PANTHER" id="PTHR33434:SF4">
    <property type="entry name" value="PHOSPHATASE PROTEIN"/>
    <property type="match status" value="1"/>
</dbReference>
<dbReference type="NCBIfam" id="TIGR03599">
    <property type="entry name" value="YloV"/>
    <property type="match status" value="1"/>
</dbReference>
<proteinExistence type="predicted"/>
<dbReference type="SUPFAM" id="SSF101473">
    <property type="entry name" value="DhaL-like"/>
    <property type="match status" value="1"/>
</dbReference>
<feature type="non-terminal residue" evidence="2">
    <location>
        <position position="1"/>
    </location>
</feature>
<evidence type="ECO:0000313" key="2">
    <source>
        <dbReference type="EMBL" id="SVA90765.1"/>
    </source>
</evidence>
<dbReference type="GO" id="GO:0006071">
    <property type="term" value="P:glycerol metabolic process"/>
    <property type="evidence" value="ECO:0007669"/>
    <property type="project" value="InterPro"/>
</dbReference>
<dbReference type="InterPro" id="IPR048394">
    <property type="entry name" value="FakA-like_M"/>
</dbReference>
<accession>A0A381ZNB9</accession>
<dbReference type="InterPro" id="IPR004007">
    <property type="entry name" value="DhaL_dom"/>
</dbReference>
<dbReference type="InterPro" id="IPR036117">
    <property type="entry name" value="DhaL_dom_sf"/>
</dbReference>
<dbReference type="InterPro" id="IPR033470">
    <property type="entry name" value="FakA-like_C"/>
</dbReference>
<gene>
    <name evidence="2" type="ORF">METZ01_LOCUS143619</name>
</gene>
<dbReference type="Pfam" id="PF21645">
    <property type="entry name" value="FakA-like_M"/>
    <property type="match status" value="1"/>
</dbReference>
<organism evidence="2">
    <name type="scientific">marine metagenome</name>
    <dbReference type="NCBI Taxonomy" id="408172"/>
    <lineage>
        <taxon>unclassified sequences</taxon>
        <taxon>metagenomes</taxon>
        <taxon>ecological metagenomes</taxon>
    </lineage>
</organism>
<dbReference type="SMART" id="SM01121">
    <property type="entry name" value="Dak1_2"/>
    <property type="match status" value="1"/>
</dbReference>
<feature type="domain" description="DhaL" evidence="1">
    <location>
        <begin position="27"/>
        <end position="220"/>
    </location>
</feature>
<name>A0A381ZNB9_9ZZZZ</name>
<dbReference type="Pfam" id="PF13684">
    <property type="entry name" value="FakA-like_C"/>
    <property type="match status" value="1"/>
</dbReference>
<dbReference type="AlphaFoldDB" id="A0A381ZNB9"/>
<protein>
    <recommendedName>
        <fullName evidence="1">DhaL domain-containing protein</fullName>
    </recommendedName>
</protein>
<dbReference type="PANTHER" id="PTHR33434">
    <property type="entry name" value="DEGV DOMAIN-CONTAINING PROTEIN DR_1986-RELATED"/>
    <property type="match status" value="1"/>
</dbReference>
<dbReference type="SMART" id="SM01120">
    <property type="entry name" value="Dak2"/>
    <property type="match status" value="1"/>
</dbReference>
<dbReference type="InterPro" id="IPR019986">
    <property type="entry name" value="YloV-like"/>
</dbReference>
<dbReference type="GO" id="GO:0004371">
    <property type="term" value="F:glycerone kinase activity"/>
    <property type="evidence" value="ECO:0007669"/>
    <property type="project" value="InterPro"/>
</dbReference>
<reference evidence="2" key="1">
    <citation type="submission" date="2018-05" db="EMBL/GenBank/DDBJ databases">
        <authorList>
            <person name="Lanie J.A."/>
            <person name="Ng W.-L."/>
            <person name="Kazmierczak K.M."/>
            <person name="Andrzejewski T.M."/>
            <person name="Davidsen T.M."/>
            <person name="Wayne K.J."/>
            <person name="Tettelin H."/>
            <person name="Glass J.I."/>
            <person name="Rusch D."/>
            <person name="Podicherti R."/>
            <person name="Tsui H.-C.T."/>
            <person name="Winkler M.E."/>
        </authorList>
    </citation>
    <scope>NUCLEOTIDE SEQUENCE</scope>
</reference>
<dbReference type="InterPro" id="IPR050270">
    <property type="entry name" value="DegV_domain_contain"/>
</dbReference>